<dbReference type="RefSeq" id="WP_035999487.1">
    <property type="nucleotide sequence ID" value="NZ_CP012747.1"/>
</dbReference>
<dbReference type="GeneID" id="69971643"/>
<dbReference type="Proteomes" id="UP000019146">
    <property type="component" value="Chromosome 2"/>
</dbReference>
<organism evidence="1 2">
    <name type="scientific">Paraburkholderia caribensis MBA4</name>
    <dbReference type="NCBI Taxonomy" id="1323664"/>
    <lineage>
        <taxon>Bacteria</taxon>
        <taxon>Pseudomonadati</taxon>
        <taxon>Pseudomonadota</taxon>
        <taxon>Betaproteobacteria</taxon>
        <taxon>Burkholderiales</taxon>
        <taxon>Burkholderiaceae</taxon>
        <taxon>Paraburkholderia</taxon>
    </lineage>
</organism>
<protein>
    <submittedName>
        <fullName evidence="1">Uncharacterized protein</fullName>
    </submittedName>
</protein>
<reference evidence="1 2" key="1">
    <citation type="journal article" date="2014" name="Genome Announc.">
        <title>Draft Genome Sequence of the Haloacid-Degrading Burkholderia caribensis Strain MBA4.</title>
        <authorList>
            <person name="Pan Y."/>
            <person name="Kong K.F."/>
            <person name="Tsang J.S."/>
        </authorList>
    </citation>
    <scope>NUCLEOTIDE SEQUENCE [LARGE SCALE GENOMIC DNA]</scope>
    <source>
        <strain evidence="1 2">MBA4</strain>
    </source>
</reference>
<name>A0A0N7JV04_9BURK</name>
<evidence type="ECO:0000313" key="2">
    <source>
        <dbReference type="Proteomes" id="UP000019146"/>
    </source>
</evidence>
<dbReference type="AlphaFoldDB" id="A0A0N7JV04"/>
<evidence type="ECO:0000313" key="1">
    <source>
        <dbReference type="EMBL" id="ALL67861.1"/>
    </source>
</evidence>
<accession>A0A0N7JV04</accession>
<sequence>MSNDFKRPVYVPLEPYEVDCTTEMKCVNEDYDYDPPMPYNYREQWAENPVEWSLCYVAKLLRKFACGPVFYKNIDAPTIETWMFDDYPELLETLRNDKMLDTFRSSLVRQCRMHKAAAVLANEIITNRRGVYYSSPFNSSDAAECDEFYPGWLARIWTEAEWRWQAELPGMVAELRGKWVNEEFGNWHQSDEMVPHSRIVRAERVTTTPERRQSVTAHLLERNAFSTSIQAETNERFAFFIRLPADVNLETLTKCNRTRLAVHRNDTEGTCVWDLALGAGVLSIPLLDNMAVLNRFRARLPVIYERDGERSIVEYDWNPVAFGREYFELAKNNARDGRATVDALSGSVVELSSEAMRIERICPMSMAEFLDVTGAENQVDDDYVPF</sequence>
<dbReference type="KEGG" id="bcai:K788_0001022"/>
<dbReference type="EMBL" id="CP012747">
    <property type="protein sequence ID" value="ALL67861.1"/>
    <property type="molecule type" value="Genomic_DNA"/>
</dbReference>
<proteinExistence type="predicted"/>
<gene>
    <name evidence="1" type="ORF">K788_0001022</name>
</gene>